<dbReference type="FunFam" id="3.40.50.300:FF:000127">
    <property type="entry name" value="Ribose import ATP-binding protein RbsA"/>
    <property type="match status" value="1"/>
</dbReference>
<dbReference type="KEGG" id="phy:AJ81_06645"/>
<dbReference type="InterPro" id="IPR050107">
    <property type="entry name" value="ABC_carbohydrate_import_ATPase"/>
</dbReference>
<dbReference type="PANTHER" id="PTHR43790:SF3">
    <property type="entry name" value="D-ALLOSE IMPORT ATP-BINDING PROTEIN ALSA-RELATED"/>
    <property type="match status" value="1"/>
</dbReference>
<evidence type="ECO:0000313" key="12">
    <source>
        <dbReference type="Proteomes" id="UP000077469"/>
    </source>
</evidence>
<keyword evidence="4" id="KW-0762">Sugar transport</keyword>
<dbReference type="GO" id="GO:0016887">
    <property type="term" value="F:ATP hydrolysis activity"/>
    <property type="evidence" value="ECO:0007669"/>
    <property type="project" value="InterPro"/>
</dbReference>
<evidence type="ECO:0000256" key="5">
    <source>
        <dbReference type="ARBA" id="ARBA00022737"/>
    </source>
</evidence>
<dbReference type="Proteomes" id="UP000077469">
    <property type="component" value="Chromosome"/>
</dbReference>
<accession>A0A0X1KRL9</accession>
<evidence type="ECO:0000259" key="10">
    <source>
        <dbReference type="PROSITE" id="PS50893"/>
    </source>
</evidence>
<dbReference type="CDD" id="cd03215">
    <property type="entry name" value="ABC_Carb_Monos_II"/>
    <property type="match status" value="1"/>
</dbReference>
<evidence type="ECO:0000256" key="2">
    <source>
        <dbReference type="ARBA" id="ARBA00022448"/>
    </source>
</evidence>
<keyword evidence="6" id="KW-0547">Nucleotide-binding</keyword>
<evidence type="ECO:0000313" key="11">
    <source>
        <dbReference type="EMBL" id="AJC73922.1"/>
    </source>
</evidence>
<dbReference type="PaxDb" id="1123384-AJ81_06645"/>
<dbReference type="SMART" id="SM00382">
    <property type="entry name" value="AAA"/>
    <property type="match status" value="2"/>
</dbReference>
<dbReference type="InterPro" id="IPR003439">
    <property type="entry name" value="ABC_transporter-like_ATP-bd"/>
</dbReference>
<feature type="domain" description="ABC transporter" evidence="10">
    <location>
        <begin position="5"/>
        <end position="246"/>
    </location>
</feature>
<dbReference type="Pfam" id="PF00005">
    <property type="entry name" value="ABC_tran"/>
    <property type="match status" value="2"/>
</dbReference>
<protein>
    <submittedName>
        <fullName evidence="11">D-ribose transporter ATP binding protein</fullName>
    </submittedName>
</protein>
<evidence type="ECO:0000256" key="4">
    <source>
        <dbReference type="ARBA" id="ARBA00022597"/>
    </source>
</evidence>
<dbReference type="STRING" id="1123384.AJ81_06645"/>
<dbReference type="GO" id="GO:0005886">
    <property type="term" value="C:plasma membrane"/>
    <property type="evidence" value="ECO:0007669"/>
    <property type="project" value="UniProtKB-SubCell"/>
</dbReference>
<feature type="domain" description="ABC transporter" evidence="10">
    <location>
        <begin position="255"/>
        <end position="500"/>
    </location>
</feature>
<name>A0A0X1KRL9_9THEM</name>
<dbReference type="Gene3D" id="3.40.50.300">
    <property type="entry name" value="P-loop containing nucleotide triphosphate hydrolases"/>
    <property type="match status" value="2"/>
</dbReference>
<keyword evidence="7" id="KW-0067">ATP-binding</keyword>
<dbReference type="AlphaFoldDB" id="A0A0X1KRL9"/>
<keyword evidence="2" id="KW-0813">Transport</keyword>
<dbReference type="InterPro" id="IPR017871">
    <property type="entry name" value="ABC_transporter-like_CS"/>
</dbReference>
<proteinExistence type="predicted"/>
<reference evidence="11 12" key="1">
    <citation type="submission" date="2014-01" db="EMBL/GenBank/DDBJ databases">
        <title>Genome sequencing of Thermotog hypogea.</title>
        <authorList>
            <person name="Zhang X."/>
            <person name="Alvare G."/>
            <person name="Fristensky B."/>
            <person name="Chen L."/>
            <person name="Suen T."/>
            <person name="Chen Q."/>
            <person name="Ma K."/>
        </authorList>
    </citation>
    <scope>NUCLEOTIDE SEQUENCE [LARGE SCALE GENOMIC DNA]</scope>
    <source>
        <strain evidence="11 12">DSM 11164</strain>
    </source>
</reference>
<dbReference type="PATRIC" id="fig|1123384.7.peg.1338"/>
<evidence type="ECO:0000256" key="3">
    <source>
        <dbReference type="ARBA" id="ARBA00022475"/>
    </source>
</evidence>
<evidence type="ECO:0000256" key="7">
    <source>
        <dbReference type="ARBA" id="ARBA00022840"/>
    </source>
</evidence>
<evidence type="ECO:0000256" key="6">
    <source>
        <dbReference type="ARBA" id="ARBA00022741"/>
    </source>
</evidence>
<dbReference type="CDD" id="cd03216">
    <property type="entry name" value="ABC_Carb_Monos_I"/>
    <property type="match status" value="1"/>
</dbReference>
<dbReference type="GO" id="GO:0005524">
    <property type="term" value="F:ATP binding"/>
    <property type="evidence" value="ECO:0007669"/>
    <property type="project" value="UniProtKB-KW"/>
</dbReference>
<dbReference type="SUPFAM" id="SSF52540">
    <property type="entry name" value="P-loop containing nucleoside triphosphate hydrolases"/>
    <property type="match status" value="2"/>
</dbReference>
<sequence>MQELLVAKKVTKRFPGVIALDGVDFEVQEGEILSLIGENGAGKSTLIKVLSGVYKKDAGEIFLSGEKIEFHSPADAFKKGISVIHQELNLCDNMTVAENMFLAHEMIKGKSYSLTSVVNDQSMYDRSQELLEMIGARFSSRMLVRDLSTAQRQLVEICKALTRSPKVIFMDEPTSSLTLEETKKLFEIIKMLKDRGISVVFVSHKINEVMEISDRIIVMRDGKRVGTLFKDEFNEDSIIQLMVGRNIEYFPHLETNPKEILLEVRNLSWKNKVRNVSFYLRRGEVIGFAGLIGAGRTETAYLLFGINKKDSGEIYINGERVEINSPKDAIEQGIALIPEDRKLQGLILRMTVKDNICLPVLEKISRFRFILNEAKQIQVSESLVQKFSVKTPSVNQIVENLSGGNQQKVVLSKWLATDPEIIIFDEPTRGIDVATKAEIHRMIREIAARGKGVILISSELPEILNLSDRIIVMWEGQINAVLDNREKKVTQEEVMYYASGKKIIKN</sequence>
<keyword evidence="9" id="KW-0472">Membrane</keyword>
<dbReference type="EMBL" id="CP007141">
    <property type="protein sequence ID" value="AJC73922.1"/>
    <property type="molecule type" value="Genomic_DNA"/>
</dbReference>
<evidence type="ECO:0000256" key="9">
    <source>
        <dbReference type="ARBA" id="ARBA00023136"/>
    </source>
</evidence>
<dbReference type="PROSITE" id="PS00211">
    <property type="entry name" value="ABC_TRANSPORTER_1"/>
    <property type="match status" value="1"/>
</dbReference>
<evidence type="ECO:0000256" key="1">
    <source>
        <dbReference type="ARBA" id="ARBA00004202"/>
    </source>
</evidence>
<keyword evidence="5" id="KW-0677">Repeat</keyword>
<organism evidence="11 12">
    <name type="scientific">Pseudothermotoga hypogea DSM 11164 = NBRC 106472</name>
    <dbReference type="NCBI Taxonomy" id="1123384"/>
    <lineage>
        <taxon>Bacteria</taxon>
        <taxon>Thermotogati</taxon>
        <taxon>Thermotogota</taxon>
        <taxon>Thermotogae</taxon>
        <taxon>Thermotogales</taxon>
        <taxon>Thermotogaceae</taxon>
        <taxon>Pseudothermotoga</taxon>
    </lineage>
</organism>
<comment type="subcellular location">
    <subcellularLocation>
        <location evidence="1">Cell membrane</location>
        <topology evidence="1">Peripheral membrane protein</topology>
    </subcellularLocation>
</comment>
<gene>
    <name evidence="11" type="ORF">AJ81_06645</name>
</gene>
<keyword evidence="8" id="KW-1278">Translocase</keyword>
<keyword evidence="3" id="KW-1003">Cell membrane</keyword>
<keyword evidence="12" id="KW-1185">Reference proteome</keyword>
<dbReference type="RefSeq" id="WP_031504533.1">
    <property type="nucleotide sequence ID" value="NC_022795.1"/>
</dbReference>
<evidence type="ECO:0000256" key="8">
    <source>
        <dbReference type="ARBA" id="ARBA00022967"/>
    </source>
</evidence>
<dbReference type="PANTHER" id="PTHR43790">
    <property type="entry name" value="CARBOHYDRATE TRANSPORT ATP-BINDING PROTEIN MG119-RELATED"/>
    <property type="match status" value="1"/>
</dbReference>
<dbReference type="InterPro" id="IPR003593">
    <property type="entry name" value="AAA+_ATPase"/>
</dbReference>
<dbReference type="InterPro" id="IPR027417">
    <property type="entry name" value="P-loop_NTPase"/>
</dbReference>
<dbReference type="OrthoDB" id="9771863at2"/>
<dbReference type="PROSITE" id="PS50893">
    <property type="entry name" value="ABC_TRANSPORTER_2"/>
    <property type="match status" value="2"/>
</dbReference>